<accession>A0ABW9QZD3</accession>
<name>A0ABW9QZD3_9ACTN</name>
<comment type="caution">
    <text evidence="1">The sequence shown here is derived from an EMBL/GenBank/DDBJ whole genome shotgun (WGS) entry which is preliminary data.</text>
</comment>
<sequence length="89" mass="8992">MTTPASPGQGAPAQDRLEVLLGPGSVIRFGRVAAWAAPTASLALLSFLHQSVRNVGPSARGGQLLADHIAGILAQRDPEPATAFAAVGP</sequence>
<reference evidence="1 2" key="1">
    <citation type="submission" date="2019-11" db="EMBL/GenBank/DDBJ databases">
        <title>Acidiferrimicrobium australis gen. nov., sp. nov., an acidophilic and obligately heterotrophic, member of the Actinobacteria that catalyses dissimilatory oxido- reduction of iron isolated from metal-rich acidic water in Chile.</title>
        <authorList>
            <person name="Gonzalez D."/>
            <person name="Huber K."/>
            <person name="Hedrich S."/>
            <person name="Rojas-Villalobos C."/>
            <person name="Quatrini R."/>
            <person name="Dinamarca M.A."/>
            <person name="Schwarz A."/>
            <person name="Canales C."/>
            <person name="Nancucheo I."/>
        </authorList>
    </citation>
    <scope>NUCLEOTIDE SEQUENCE [LARGE SCALE GENOMIC DNA]</scope>
    <source>
        <strain evidence="1 2">USS-CCA1</strain>
    </source>
</reference>
<feature type="non-terminal residue" evidence="1">
    <location>
        <position position="89"/>
    </location>
</feature>
<dbReference type="EMBL" id="WJHE01001342">
    <property type="protein sequence ID" value="MST34985.1"/>
    <property type="molecule type" value="Genomic_DNA"/>
</dbReference>
<evidence type="ECO:0000313" key="2">
    <source>
        <dbReference type="Proteomes" id="UP000437736"/>
    </source>
</evidence>
<gene>
    <name evidence="1" type="ORF">GHK86_19930</name>
</gene>
<organism evidence="1 2">
    <name type="scientific">Acidiferrimicrobium australe</name>
    <dbReference type="NCBI Taxonomy" id="2664430"/>
    <lineage>
        <taxon>Bacteria</taxon>
        <taxon>Bacillati</taxon>
        <taxon>Actinomycetota</taxon>
        <taxon>Acidimicrobiia</taxon>
        <taxon>Acidimicrobiales</taxon>
        <taxon>Acidimicrobiaceae</taxon>
        <taxon>Acidiferrimicrobium</taxon>
    </lineage>
</organism>
<proteinExistence type="predicted"/>
<protein>
    <submittedName>
        <fullName evidence="1">Uncharacterized protein</fullName>
    </submittedName>
</protein>
<evidence type="ECO:0000313" key="1">
    <source>
        <dbReference type="EMBL" id="MST34985.1"/>
    </source>
</evidence>
<dbReference type="Proteomes" id="UP000437736">
    <property type="component" value="Unassembled WGS sequence"/>
</dbReference>
<keyword evidence="2" id="KW-1185">Reference proteome</keyword>